<dbReference type="RefSeq" id="WP_303540839.1">
    <property type="nucleotide sequence ID" value="NZ_JAUOTP010000002.1"/>
</dbReference>
<dbReference type="Proteomes" id="UP001169764">
    <property type="component" value="Unassembled WGS sequence"/>
</dbReference>
<name>A0ABT8Y6R7_9SPHN</name>
<proteinExistence type="predicted"/>
<dbReference type="InterPro" id="IPR016047">
    <property type="entry name" value="M23ase_b-sheet_dom"/>
</dbReference>
<dbReference type="SUPFAM" id="SSF51261">
    <property type="entry name" value="Duplicated hybrid motif"/>
    <property type="match status" value="1"/>
</dbReference>
<dbReference type="GO" id="GO:0016787">
    <property type="term" value="F:hydrolase activity"/>
    <property type="evidence" value="ECO:0007669"/>
    <property type="project" value="UniProtKB-KW"/>
</dbReference>
<dbReference type="EC" id="3.4.-.-" evidence="3"/>
<dbReference type="InterPro" id="IPR050570">
    <property type="entry name" value="Cell_wall_metabolism_enzyme"/>
</dbReference>
<keyword evidence="4" id="KW-1185">Reference proteome</keyword>
<sequence>MYRQGSEGLTGGGAGAVALRSRGFMRFDASVVRRGIDRTRDLDLVVDLGARIGSGEWWRGLATCTALCASAFALAPSWHPIAGPTAPALGEAQQQEMRAQAIAPAAYGADSGRAAAPTKFVEALTDTPERPQIEIAATLGTGDGFARVLTRAGVGEDEAKRTADLVASAVSLGEIKPGTKLDMTLGRRPNRKVARPLDKLAFRAKFELALEVNRNAGQLQLLQKPIAVDETPLRIQGRVGSGLFSAARAAGAPPKAIETYLRALGQHLSVGSIRSNDRFDLIVEHRRAATGETETGGLLYGGLDSGKKVLRLLKWTDGGKEQWFDAAGVGNTKTGGMKMPVQGHLTSGFGARFHPILGYSRMHQGVDYGAPMGSPIIAATDGTVRFAGWHGGHGNYVQLAHSGNMQTGYAHMSRIIAKVGQSVRAGQLIGYVGSTGLSTGPHLHFEVFQNGRAMNPMAVKFSQAAQLAGAQLTRFKATLSRLLSVRVGG</sequence>
<keyword evidence="3" id="KW-0378">Hydrolase</keyword>
<evidence type="ECO:0000313" key="3">
    <source>
        <dbReference type="EMBL" id="MDO6414016.1"/>
    </source>
</evidence>
<keyword evidence="1" id="KW-0732">Signal</keyword>
<accession>A0ABT8Y6R7</accession>
<comment type="caution">
    <text evidence="3">The sequence shown here is derived from an EMBL/GenBank/DDBJ whole genome shotgun (WGS) entry which is preliminary data.</text>
</comment>
<reference evidence="3" key="1">
    <citation type="submission" date="2023-07" db="EMBL/GenBank/DDBJ databases">
        <authorList>
            <person name="Kim M."/>
        </authorList>
    </citation>
    <scope>NUCLEOTIDE SEQUENCE</scope>
    <source>
        <strain evidence="3">BIUV-7</strain>
    </source>
</reference>
<dbReference type="EMBL" id="JAUOTP010000002">
    <property type="protein sequence ID" value="MDO6414016.1"/>
    <property type="molecule type" value="Genomic_DNA"/>
</dbReference>
<feature type="domain" description="M23ase beta-sheet core" evidence="2">
    <location>
        <begin position="361"/>
        <end position="456"/>
    </location>
</feature>
<dbReference type="InterPro" id="IPR011055">
    <property type="entry name" value="Dup_hybrid_motif"/>
</dbReference>
<evidence type="ECO:0000313" key="4">
    <source>
        <dbReference type="Proteomes" id="UP001169764"/>
    </source>
</evidence>
<dbReference type="Pfam" id="PF01551">
    <property type="entry name" value="Peptidase_M23"/>
    <property type="match status" value="1"/>
</dbReference>
<dbReference type="Gene3D" id="2.70.70.10">
    <property type="entry name" value="Glucose Permease (Domain IIA)"/>
    <property type="match status" value="1"/>
</dbReference>
<dbReference type="PANTHER" id="PTHR21666">
    <property type="entry name" value="PEPTIDASE-RELATED"/>
    <property type="match status" value="1"/>
</dbReference>
<organism evidence="3 4">
    <name type="scientific">Sphingomonas natans</name>
    <dbReference type="NCBI Taxonomy" id="3063330"/>
    <lineage>
        <taxon>Bacteria</taxon>
        <taxon>Pseudomonadati</taxon>
        <taxon>Pseudomonadota</taxon>
        <taxon>Alphaproteobacteria</taxon>
        <taxon>Sphingomonadales</taxon>
        <taxon>Sphingomonadaceae</taxon>
        <taxon>Sphingomonas</taxon>
    </lineage>
</organism>
<gene>
    <name evidence="3" type="ORF">Q4F19_06450</name>
</gene>
<dbReference type="CDD" id="cd12797">
    <property type="entry name" value="M23_peptidase"/>
    <property type="match status" value="1"/>
</dbReference>
<dbReference type="PANTHER" id="PTHR21666:SF289">
    <property type="entry name" value="L-ALA--D-GLU ENDOPEPTIDASE"/>
    <property type="match status" value="1"/>
</dbReference>
<protein>
    <submittedName>
        <fullName evidence="3">M23 family metallopeptidase</fullName>
        <ecNumber evidence="3">3.4.-.-</ecNumber>
    </submittedName>
</protein>
<dbReference type="Gene3D" id="3.10.450.350">
    <property type="match status" value="1"/>
</dbReference>
<evidence type="ECO:0000259" key="2">
    <source>
        <dbReference type="Pfam" id="PF01551"/>
    </source>
</evidence>
<evidence type="ECO:0000256" key="1">
    <source>
        <dbReference type="ARBA" id="ARBA00022729"/>
    </source>
</evidence>